<dbReference type="EMBL" id="CADCUL010000042">
    <property type="protein sequence ID" value="CAA9366970.1"/>
    <property type="molecule type" value="Genomic_DNA"/>
</dbReference>
<protein>
    <submittedName>
        <fullName evidence="2">Efflux protein, LysE family</fullName>
    </submittedName>
</protein>
<feature type="region of interest" description="Disordered" evidence="1">
    <location>
        <begin position="123"/>
        <end position="175"/>
    </location>
</feature>
<feature type="non-terminal residue" evidence="2">
    <location>
        <position position="1"/>
    </location>
</feature>
<accession>A0A6J4MUJ3</accession>
<feature type="compositionally biased region" description="Basic and acidic residues" evidence="1">
    <location>
        <begin position="147"/>
        <end position="157"/>
    </location>
</feature>
<gene>
    <name evidence="2" type="ORF">AVDCRST_MAG21-209</name>
</gene>
<reference evidence="2" key="1">
    <citation type="submission" date="2020-02" db="EMBL/GenBank/DDBJ databases">
        <authorList>
            <person name="Meier V. D."/>
        </authorList>
    </citation>
    <scope>NUCLEOTIDE SEQUENCE</scope>
    <source>
        <strain evidence="2">AVDCRST_MAG21</strain>
    </source>
</reference>
<name>A0A6J4MUJ3_9ACTN</name>
<feature type="non-terminal residue" evidence="2">
    <location>
        <position position="210"/>
    </location>
</feature>
<feature type="compositionally biased region" description="Low complexity" evidence="1">
    <location>
        <begin position="126"/>
        <end position="137"/>
    </location>
</feature>
<organism evidence="2">
    <name type="scientific">uncultured Nocardioidaceae bacterium</name>
    <dbReference type="NCBI Taxonomy" id="253824"/>
    <lineage>
        <taxon>Bacteria</taxon>
        <taxon>Bacillati</taxon>
        <taxon>Actinomycetota</taxon>
        <taxon>Actinomycetes</taxon>
        <taxon>Propionibacteriales</taxon>
        <taxon>Nocardioidaceae</taxon>
        <taxon>environmental samples</taxon>
    </lineage>
</organism>
<sequence length="210" mass="21580">ALRNHAADLRGALARLGADAGAEHALPRVAQPRAGHGRGHGVARGVPDGFARHHALRRGGHHGGAVRGAVRVGRATARRRGVPRLAGVAVRAAGRAADLRAAADAARGLRAAVLRGLRHGGPEPQGGAVLRGGAAALPRSRTGQRLSPERRARGRADRGRHRVRRGAGVGRGRDGAVPRHAAVLDGLAALGARRGARAARPQARHAIARL</sequence>
<evidence type="ECO:0000313" key="2">
    <source>
        <dbReference type="EMBL" id="CAA9366970.1"/>
    </source>
</evidence>
<dbReference type="AlphaFoldDB" id="A0A6J4MUJ3"/>
<proteinExistence type="predicted"/>
<evidence type="ECO:0000256" key="1">
    <source>
        <dbReference type="SAM" id="MobiDB-lite"/>
    </source>
</evidence>